<organism evidence="1 2">
    <name type="scientific">Clunio marinus</name>
    <dbReference type="NCBI Taxonomy" id="568069"/>
    <lineage>
        <taxon>Eukaryota</taxon>
        <taxon>Metazoa</taxon>
        <taxon>Ecdysozoa</taxon>
        <taxon>Arthropoda</taxon>
        <taxon>Hexapoda</taxon>
        <taxon>Insecta</taxon>
        <taxon>Pterygota</taxon>
        <taxon>Neoptera</taxon>
        <taxon>Endopterygota</taxon>
        <taxon>Diptera</taxon>
        <taxon>Nematocera</taxon>
        <taxon>Chironomoidea</taxon>
        <taxon>Chironomidae</taxon>
        <taxon>Clunio</taxon>
    </lineage>
</organism>
<dbReference type="AlphaFoldDB" id="A0A1J1IJ80"/>
<evidence type="ECO:0000313" key="1">
    <source>
        <dbReference type="EMBL" id="CRK98497.1"/>
    </source>
</evidence>
<sequence length="63" mass="7201">MDISEAFRPEDLQKTDFFDFVSAPPEQENSLTTQTVNSSNNFHNDQPLQGFDQVSAFRLVSYV</sequence>
<name>A0A1J1IJ80_9DIPT</name>
<accession>A0A1J1IJ80</accession>
<dbReference type="OrthoDB" id="7892577at2759"/>
<proteinExistence type="predicted"/>
<evidence type="ECO:0000313" key="2">
    <source>
        <dbReference type="Proteomes" id="UP000183832"/>
    </source>
</evidence>
<reference evidence="1 2" key="1">
    <citation type="submission" date="2015-04" db="EMBL/GenBank/DDBJ databases">
        <authorList>
            <person name="Syromyatnikov M.Y."/>
            <person name="Popov V.N."/>
        </authorList>
    </citation>
    <scope>NUCLEOTIDE SEQUENCE [LARGE SCALE GENOMIC DNA]</scope>
</reference>
<dbReference type="Proteomes" id="UP000183832">
    <property type="component" value="Unassembled WGS sequence"/>
</dbReference>
<dbReference type="EMBL" id="CVRI01000047">
    <property type="protein sequence ID" value="CRK98497.1"/>
    <property type="molecule type" value="Genomic_DNA"/>
</dbReference>
<keyword evidence="2" id="KW-1185">Reference proteome</keyword>
<protein>
    <submittedName>
        <fullName evidence="1">CLUMA_CG011854, isoform A</fullName>
    </submittedName>
</protein>
<gene>
    <name evidence="1" type="ORF">CLUMA_CG011854</name>
</gene>